<dbReference type="GO" id="GO:0016787">
    <property type="term" value="F:hydrolase activity"/>
    <property type="evidence" value="ECO:0007669"/>
    <property type="project" value="UniProtKB-KW"/>
</dbReference>
<organism evidence="3">
    <name type="scientific">Solibacter usitatus (strain Ellin6076)</name>
    <dbReference type="NCBI Taxonomy" id="234267"/>
    <lineage>
        <taxon>Bacteria</taxon>
        <taxon>Pseudomonadati</taxon>
        <taxon>Acidobacteriota</taxon>
        <taxon>Terriglobia</taxon>
        <taxon>Bryobacterales</taxon>
        <taxon>Solibacteraceae</taxon>
        <taxon>Candidatus Solibacter</taxon>
    </lineage>
</organism>
<dbReference type="EMBL" id="CP000473">
    <property type="protein sequence ID" value="ABJ87552.1"/>
    <property type="molecule type" value="Genomic_DNA"/>
</dbReference>
<sequence length="343" mass="37798">MKLNLAGHIVLPGLINAHDHLEFNLFPQLGRGPYANAGEWARDIYHPERSPIREQLRVPKAVRLWWGGLKNLVSGVTTVCHHNPYEREVFGAEFPVRVVRRFGWAHSLEFEPDLAARYRKVPASYPFLVHCGEGVDAAARREVRSLEEIGALGARTAIVHGVGIRGEGIALMRRRRASLVWCPTSNLAMLGRTISRAVLRSGIPMALATDSALSAPVDLLDELAVARKYLPLDRLYAMVTSEPARILRLGASRDWIAVRSDAATRAGALFAGAIALVVVAGRIRLISPELARQLPATERRRFQALHIEGRAPVLVDADIRALRRAAAKHLGADLRLAGKRILL</sequence>
<dbReference type="KEGG" id="sus:Acid_6630"/>
<dbReference type="AlphaFoldDB" id="Q01S18"/>
<dbReference type="PANTHER" id="PTHR43794">
    <property type="entry name" value="AMINOHYDROLASE SSNA-RELATED"/>
    <property type="match status" value="1"/>
</dbReference>
<dbReference type="InParanoid" id="Q01S18"/>
<dbReference type="HOGENOM" id="CLU_054741_0_0_0"/>
<protein>
    <submittedName>
        <fullName evidence="3">Amidohydrolase</fullName>
    </submittedName>
</protein>
<accession>Q01S18</accession>
<dbReference type="eggNOG" id="COG0402">
    <property type="taxonomic scope" value="Bacteria"/>
</dbReference>
<dbReference type="Gene3D" id="3.20.20.140">
    <property type="entry name" value="Metal-dependent hydrolases"/>
    <property type="match status" value="2"/>
</dbReference>
<dbReference type="InterPro" id="IPR006680">
    <property type="entry name" value="Amidohydro-rel"/>
</dbReference>
<feature type="domain" description="Amidohydrolase-related" evidence="2">
    <location>
        <begin position="142"/>
        <end position="250"/>
    </location>
</feature>
<gene>
    <name evidence="3" type="ordered locus">Acid_6630</name>
</gene>
<dbReference type="InterPro" id="IPR050287">
    <property type="entry name" value="MTA/SAH_deaminase"/>
</dbReference>
<dbReference type="Pfam" id="PF01979">
    <property type="entry name" value="Amidohydro_1"/>
    <property type="match status" value="1"/>
</dbReference>
<proteinExistence type="predicted"/>
<dbReference type="SUPFAM" id="SSF51556">
    <property type="entry name" value="Metallo-dependent hydrolases"/>
    <property type="match status" value="1"/>
</dbReference>
<evidence type="ECO:0000256" key="1">
    <source>
        <dbReference type="ARBA" id="ARBA00022801"/>
    </source>
</evidence>
<name>Q01S18_SOLUE</name>
<evidence type="ECO:0000313" key="3">
    <source>
        <dbReference type="EMBL" id="ABJ87552.1"/>
    </source>
</evidence>
<dbReference type="PANTHER" id="PTHR43794:SF11">
    <property type="entry name" value="AMIDOHYDROLASE-RELATED DOMAIN-CONTAINING PROTEIN"/>
    <property type="match status" value="1"/>
</dbReference>
<keyword evidence="1 3" id="KW-0378">Hydrolase</keyword>
<dbReference type="OrthoDB" id="9807210at2"/>
<dbReference type="InterPro" id="IPR032466">
    <property type="entry name" value="Metal_Hydrolase"/>
</dbReference>
<evidence type="ECO:0000259" key="2">
    <source>
        <dbReference type="Pfam" id="PF01979"/>
    </source>
</evidence>
<dbReference type="STRING" id="234267.Acid_6630"/>
<reference evidence="3" key="1">
    <citation type="submission" date="2006-10" db="EMBL/GenBank/DDBJ databases">
        <title>Complete sequence of Solibacter usitatus Ellin6076.</title>
        <authorList>
            <consortium name="US DOE Joint Genome Institute"/>
            <person name="Copeland A."/>
            <person name="Lucas S."/>
            <person name="Lapidus A."/>
            <person name="Barry K."/>
            <person name="Detter J.C."/>
            <person name="Glavina del Rio T."/>
            <person name="Hammon N."/>
            <person name="Israni S."/>
            <person name="Dalin E."/>
            <person name="Tice H."/>
            <person name="Pitluck S."/>
            <person name="Thompson L.S."/>
            <person name="Brettin T."/>
            <person name="Bruce D."/>
            <person name="Han C."/>
            <person name="Tapia R."/>
            <person name="Gilna P."/>
            <person name="Schmutz J."/>
            <person name="Larimer F."/>
            <person name="Land M."/>
            <person name="Hauser L."/>
            <person name="Kyrpides N."/>
            <person name="Mikhailova N."/>
            <person name="Janssen P.H."/>
            <person name="Kuske C.R."/>
            <person name="Richardson P."/>
        </authorList>
    </citation>
    <scope>NUCLEOTIDE SEQUENCE</scope>
    <source>
        <strain evidence="3">Ellin6076</strain>
    </source>
</reference>